<dbReference type="AlphaFoldDB" id="A0A1T5K947"/>
<dbReference type="Gene3D" id="2.70.70.10">
    <property type="entry name" value="Glucose Permease (Domain IIA)"/>
    <property type="match status" value="1"/>
</dbReference>
<keyword evidence="2" id="KW-0472">Membrane</keyword>
<accession>A0A1T5K947</accession>
<dbReference type="InterPro" id="IPR011055">
    <property type="entry name" value="Dup_hybrid_motif"/>
</dbReference>
<dbReference type="GO" id="GO:0004222">
    <property type="term" value="F:metalloendopeptidase activity"/>
    <property type="evidence" value="ECO:0007669"/>
    <property type="project" value="TreeGrafter"/>
</dbReference>
<dbReference type="SUPFAM" id="SSF51261">
    <property type="entry name" value="Duplicated hybrid motif"/>
    <property type="match status" value="1"/>
</dbReference>
<keyword evidence="5" id="KW-1185">Reference proteome</keyword>
<keyword evidence="2" id="KW-0812">Transmembrane</keyword>
<evidence type="ECO:0000313" key="4">
    <source>
        <dbReference type="EMBL" id="SKC59989.1"/>
    </source>
</evidence>
<feature type="coiled-coil region" evidence="1">
    <location>
        <begin position="63"/>
        <end position="97"/>
    </location>
</feature>
<sequence>MKDIKYIYNSKSCQYERARITWRDTVVTSAGVLFTAGLLFIGIVFVHNRFITTDYEQQLRAENKILKEHKPILEENLNKIEETLASLQAEEKNLYTKLFSTAPPAESAAQASLSKEKVLLADASDFGSMLEMLKNRSEELSKRTTDANEGIRSHLHIQKEDVTNLASLPSVLPIANIESDKLVSGFGKRVNPFHKGMYIHPGVDFIAARGTEVRATAPGHVSSINHNDLQAGYGNSIVIDHGKGMSTRYAHLEEISVKAGQKITKGMVIGTVGSSGGSVAPHLHYEVMSNGDHVDPVLYFMEGITSKQYHQLLERSKKSNQSLD</sequence>
<feature type="domain" description="M23ase beta-sheet core" evidence="3">
    <location>
        <begin position="199"/>
        <end position="296"/>
    </location>
</feature>
<feature type="transmembrane region" description="Helical" evidence="2">
    <location>
        <begin position="21"/>
        <end position="46"/>
    </location>
</feature>
<keyword evidence="1" id="KW-0175">Coiled coil</keyword>
<gene>
    <name evidence="4" type="ORF">SAMN05660236_1922</name>
</gene>
<dbReference type="InterPro" id="IPR016047">
    <property type="entry name" value="M23ase_b-sheet_dom"/>
</dbReference>
<dbReference type="InterPro" id="IPR050570">
    <property type="entry name" value="Cell_wall_metabolism_enzyme"/>
</dbReference>
<dbReference type="EMBL" id="FUZU01000001">
    <property type="protein sequence ID" value="SKC59989.1"/>
    <property type="molecule type" value="Genomic_DNA"/>
</dbReference>
<dbReference type="Proteomes" id="UP000190961">
    <property type="component" value="Unassembled WGS sequence"/>
</dbReference>
<name>A0A1T5K947_9BACT</name>
<evidence type="ECO:0000256" key="1">
    <source>
        <dbReference type="SAM" id="Coils"/>
    </source>
</evidence>
<dbReference type="PANTHER" id="PTHR21666">
    <property type="entry name" value="PEPTIDASE-RELATED"/>
    <property type="match status" value="1"/>
</dbReference>
<dbReference type="RefSeq" id="WP_079686429.1">
    <property type="nucleotide sequence ID" value="NZ_FUZU01000001.1"/>
</dbReference>
<dbReference type="PANTHER" id="PTHR21666:SF270">
    <property type="entry name" value="MUREIN HYDROLASE ACTIVATOR ENVC"/>
    <property type="match status" value="1"/>
</dbReference>
<keyword evidence="2" id="KW-1133">Transmembrane helix</keyword>
<protein>
    <submittedName>
        <fullName evidence="4">Peptidase family M23</fullName>
    </submittedName>
</protein>
<organism evidence="4 5">
    <name type="scientific">Ohtaekwangia koreensis</name>
    <dbReference type="NCBI Taxonomy" id="688867"/>
    <lineage>
        <taxon>Bacteria</taxon>
        <taxon>Pseudomonadati</taxon>
        <taxon>Bacteroidota</taxon>
        <taxon>Cytophagia</taxon>
        <taxon>Cytophagales</taxon>
        <taxon>Fulvivirgaceae</taxon>
        <taxon>Ohtaekwangia</taxon>
    </lineage>
</organism>
<evidence type="ECO:0000313" key="5">
    <source>
        <dbReference type="Proteomes" id="UP000190961"/>
    </source>
</evidence>
<evidence type="ECO:0000259" key="3">
    <source>
        <dbReference type="Pfam" id="PF01551"/>
    </source>
</evidence>
<reference evidence="4 5" key="1">
    <citation type="submission" date="2017-02" db="EMBL/GenBank/DDBJ databases">
        <authorList>
            <person name="Peterson S.W."/>
        </authorList>
    </citation>
    <scope>NUCLEOTIDE SEQUENCE [LARGE SCALE GENOMIC DNA]</scope>
    <source>
        <strain evidence="4 5">DSM 25262</strain>
    </source>
</reference>
<dbReference type="STRING" id="688867.SAMN05660236_1922"/>
<dbReference type="Pfam" id="PF01551">
    <property type="entry name" value="Peptidase_M23"/>
    <property type="match status" value="1"/>
</dbReference>
<proteinExistence type="predicted"/>
<evidence type="ECO:0000256" key="2">
    <source>
        <dbReference type="SAM" id="Phobius"/>
    </source>
</evidence>
<dbReference type="CDD" id="cd12797">
    <property type="entry name" value="M23_peptidase"/>
    <property type="match status" value="1"/>
</dbReference>
<dbReference type="OrthoDB" id="9810477at2"/>